<dbReference type="InterPro" id="IPR001647">
    <property type="entry name" value="HTH_TetR"/>
</dbReference>
<accession>A0A7W7EX80</accession>
<evidence type="ECO:0000313" key="8">
    <source>
        <dbReference type="Proteomes" id="UP000574769"/>
    </source>
</evidence>
<dbReference type="PANTHER" id="PTHR30055">
    <property type="entry name" value="HTH-TYPE TRANSCRIPTIONAL REGULATOR RUTR"/>
    <property type="match status" value="1"/>
</dbReference>
<comment type="caution">
    <text evidence="7">The sequence shown here is derived from an EMBL/GenBank/DDBJ whole genome shotgun (WGS) entry which is preliminary data.</text>
</comment>
<evidence type="ECO:0000256" key="1">
    <source>
        <dbReference type="ARBA" id="ARBA00022491"/>
    </source>
</evidence>
<dbReference type="Pfam" id="PF00440">
    <property type="entry name" value="TetR_N"/>
    <property type="match status" value="1"/>
</dbReference>
<evidence type="ECO:0000256" key="3">
    <source>
        <dbReference type="ARBA" id="ARBA00023125"/>
    </source>
</evidence>
<evidence type="ECO:0000313" key="7">
    <source>
        <dbReference type="EMBL" id="MBB4617388.1"/>
    </source>
</evidence>
<dbReference type="InterPro" id="IPR009057">
    <property type="entry name" value="Homeodomain-like_sf"/>
</dbReference>
<keyword evidence="3 5" id="KW-0238">DNA-binding</keyword>
<keyword evidence="1" id="KW-0678">Repressor</keyword>
<proteinExistence type="predicted"/>
<keyword evidence="4" id="KW-0804">Transcription</keyword>
<evidence type="ECO:0000259" key="6">
    <source>
        <dbReference type="PROSITE" id="PS50977"/>
    </source>
</evidence>
<keyword evidence="2" id="KW-0805">Transcription regulation</keyword>
<gene>
    <name evidence="7" type="ORF">GGQ96_001508</name>
</gene>
<feature type="DNA-binding region" description="H-T-H motif" evidence="5">
    <location>
        <begin position="44"/>
        <end position="63"/>
    </location>
</feature>
<dbReference type="GO" id="GO:0000976">
    <property type="term" value="F:transcription cis-regulatory region binding"/>
    <property type="evidence" value="ECO:0007669"/>
    <property type="project" value="TreeGrafter"/>
</dbReference>
<keyword evidence="8" id="KW-1185">Reference proteome</keyword>
<organism evidence="7 8">
    <name type="scientific">Sphingomonas abaci</name>
    <dbReference type="NCBI Taxonomy" id="237611"/>
    <lineage>
        <taxon>Bacteria</taxon>
        <taxon>Pseudomonadati</taxon>
        <taxon>Pseudomonadota</taxon>
        <taxon>Alphaproteobacteria</taxon>
        <taxon>Sphingomonadales</taxon>
        <taxon>Sphingomonadaceae</taxon>
        <taxon>Sphingomonas</taxon>
    </lineage>
</organism>
<dbReference type="Gene3D" id="1.10.357.10">
    <property type="entry name" value="Tetracycline Repressor, domain 2"/>
    <property type="match status" value="1"/>
</dbReference>
<dbReference type="Proteomes" id="UP000574769">
    <property type="component" value="Unassembled WGS sequence"/>
</dbReference>
<dbReference type="PROSITE" id="PS50977">
    <property type="entry name" value="HTH_TETR_2"/>
    <property type="match status" value="1"/>
</dbReference>
<evidence type="ECO:0000256" key="2">
    <source>
        <dbReference type="ARBA" id="ARBA00023015"/>
    </source>
</evidence>
<dbReference type="PANTHER" id="PTHR30055:SF234">
    <property type="entry name" value="HTH-TYPE TRANSCRIPTIONAL REGULATOR BETI"/>
    <property type="match status" value="1"/>
</dbReference>
<sequence>MKARRLNLLQCSNSKRASRADDRRRHLLDVSRALFVEHGFHQTGVAQIAAASGIKVGQIYRDFASKEDIIAAMAEVDIRDFLDEASLRTAVEAQDKVAIRAWVDRFVSIDDTVEECRMFTEILAEVGRNPRIADIHRRIDQRMRQCLAATLEALAPASAGGEREALSDLIMMLGMGMMIRRVIDPDRDWAVIARRVGGIVDSQLDALRRDGAL</sequence>
<dbReference type="AlphaFoldDB" id="A0A7W7EX80"/>
<dbReference type="SUPFAM" id="SSF48498">
    <property type="entry name" value="Tetracyclin repressor-like, C-terminal domain"/>
    <property type="match status" value="1"/>
</dbReference>
<dbReference type="InterPro" id="IPR036271">
    <property type="entry name" value="Tet_transcr_reg_TetR-rel_C_sf"/>
</dbReference>
<dbReference type="Pfam" id="PF13977">
    <property type="entry name" value="TetR_C_6"/>
    <property type="match status" value="1"/>
</dbReference>
<evidence type="ECO:0000256" key="4">
    <source>
        <dbReference type="ARBA" id="ARBA00023163"/>
    </source>
</evidence>
<dbReference type="EMBL" id="JACHNY010000002">
    <property type="protein sequence ID" value="MBB4617388.1"/>
    <property type="molecule type" value="Genomic_DNA"/>
</dbReference>
<evidence type="ECO:0000256" key="5">
    <source>
        <dbReference type="PROSITE-ProRule" id="PRU00335"/>
    </source>
</evidence>
<name>A0A7W7EX80_9SPHN</name>
<dbReference type="RefSeq" id="WP_184113107.1">
    <property type="nucleotide sequence ID" value="NZ_JACHNY010000002.1"/>
</dbReference>
<dbReference type="PRINTS" id="PR00455">
    <property type="entry name" value="HTHTETR"/>
</dbReference>
<dbReference type="GO" id="GO:0003700">
    <property type="term" value="F:DNA-binding transcription factor activity"/>
    <property type="evidence" value="ECO:0007669"/>
    <property type="project" value="TreeGrafter"/>
</dbReference>
<dbReference type="SUPFAM" id="SSF46689">
    <property type="entry name" value="Homeodomain-like"/>
    <property type="match status" value="1"/>
</dbReference>
<dbReference type="InterPro" id="IPR039538">
    <property type="entry name" value="BetI_C"/>
</dbReference>
<feature type="domain" description="HTH tetR-type" evidence="6">
    <location>
        <begin position="21"/>
        <end position="81"/>
    </location>
</feature>
<protein>
    <submittedName>
        <fullName evidence="7">AcrR family transcriptional regulator</fullName>
    </submittedName>
</protein>
<dbReference type="InterPro" id="IPR050109">
    <property type="entry name" value="HTH-type_TetR-like_transc_reg"/>
</dbReference>
<reference evidence="7 8" key="1">
    <citation type="submission" date="2020-08" db="EMBL/GenBank/DDBJ databases">
        <title>Genomic Encyclopedia of Type Strains, Phase IV (KMG-IV): sequencing the most valuable type-strain genomes for metagenomic binning, comparative biology and taxonomic classification.</title>
        <authorList>
            <person name="Goeker M."/>
        </authorList>
    </citation>
    <scope>NUCLEOTIDE SEQUENCE [LARGE SCALE GENOMIC DNA]</scope>
    <source>
        <strain evidence="7 8">DSM 15867</strain>
    </source>
</reference>